<dbReference type="EMBL" id="BAAAHP010000027">
    <property type="protein sequence ID" value="GAA0925147.1"/>
    <property type="molecule type" value="Genomic_DNA"/>
</dbReference>
<evidence type="ECO:0000313" key="3">
    <source>
        <dbReference type="Proteomes" id="UP001499967"/>
    </source>
</evidence>
<dbReference type="Proteomes" id="UP001499967">
    <property type="component" value="Unassembled WGS sequence"/>
</dbReference>
<feature type="region of interest" description="Disordered" evidence="1">
    <location>
        <begin position="29"/>
        <end position="56"/>
    </location>
</feature>
<gene>
    <name evidence="2" type="ORF">GCM10009559_09800</name>
</gene>
<accession>A0ABN1PAZ5</accession>
<reference evidence="2 3" key="1">
    <citation type="journal article" date="2019" name="Int. J. Syst. Evol. Microbiol.">
        <title>The Global Catalogue of Microorganisms (GCM) 10K type strain sequencing project: providing services to taxonomists for standard genome sequencing and annotation.</title>
        <authorList>
            <consortium name="The Broad Institute Genomics Platform"/>
            <consortium name="The Broad Institute Genome Sequencing Center for Infectious Disease"/>
            <person name="Wu L."/>
            <person name="Ma J."/>
        </authorList>
    </citation>
    <scope>NUCLEOTIDE SEQUENCE [LARGE SCALE GENOMIC DNA]</scope>
    <source>
        <strain evidence="2 3">JCM 11117</strain>
    </source>
</reference>
<feature type="compositionally biased region" description="Pro residues" evidence="1">
    <location>
        <begin position="37"/>
        <end position="47"/>
    </location>
</feature>
<evidence type="ECO:0000256" key="1">
    <source>
        <dbReference type="SAM" id="MobiDB-lite"/>
    </source>
</evidence>
<protein>
    <submittedName>
        <fullName evidence="2">Uncharacterized protein</fullName>
    </submittedName>
</protein>
<name>A0ABN1PAZ5_9PSEU</name>
<comment type="caution">
    <text evidence="2">The sequence shown here is derived from an EMBL/GenBank/DDBJ whole genome shotgun (WGS) entry which is preliminary data.</text>
</comment>
<evidence type="ECO:0000313" key="2">
    <source>
        <dbReference type="EMBL" id="GAA0925147.1"/>
    </source>
</evidence>
<keyword evidence="3" id="KW-1185">Reference proteome</keyword>
<proteinExistence type="predicted"/>
<sequence length="173" mass="17878">MSNSTCAAYDFVHRASFEQATLVMAYPSPASACTNTQPPPEPAPPEPASRADARAHEPDGCDWCTDACTDQLWRQLEPADAVHDAPARAYPALAPTWLEPAHRPLSAAVQSDRATAVPCPPGNAARASPAVCVRQPVPSQLAVASASASPAEPPVATVQPPAAAQVALAVART</sequence>
<organism evidence="2 3">
    <name type="scientific">Pseudonocardia zijingensis</name>
    <dbReference type="NCBI Taxonomy" id="153376"/>
    <lineage>
        <taxon>Bacteria</taxon>
        <taxon>Bacillati</taxon>
        <taxon>Actinomycetota</taxon>
        <taxon>Actinomycetes</taxon>
        <taxon>Pseudonocardiales</taxon>
        <taxon>Pseudonocardiaceae</taxon>
        <taxon>Pseudonocardia</taxon>
    </lineage>
</organism>